<feature type="compositionally biased region" description="Basic and acidic residues" evidence="1">
    <location>
        <begin position="332"/>
        <end position="341"/>
    </location>
</feature>
<feature type="compositionally biased region" description="Basic residues" evidence="1">
    <location>
        <begin position="386"/>
        <end position="396"/>
    </location>
</feature>
<feature type="compositionally biased region" description="Low complexity" evidence="1">
    <location>
        <begin position="599"/>
        <end position="617"/>
    </location>
</feature>
<feature type="compositionally biased region" description="Low complexity" evidence="1">
    <location>
        <begin position="1008"/>
        <end position="1053"/>
    </location>
</feature>
<feature type="compositionally biased region" description="Polar residues" evidence="1">
    <location>
        <begin position="1187"/>
        <end position="1200"/>
    </location>
</feature>
<gene>
    <name evidence="3" type="ORF">AAE3_LOCUS1076</name>
</gene>
<reference evidence="3 4" key="1">
    <citation type="submission" date="2020-01" db="EMBL/GenBank/DDBJ databases">
        <authorList>
            <person name="Gupta K D."/>
        </authorList>
    </citation>
    <scope>NUCLEOTIDE SEQUENCE [LARGE SCALE GENOMIC DNA]</scope>
</reference>
<feature type="compositionally biased region" description="Basic and acidic residues" evidence="1">
    <location>
        <begin position="276"/>
        <end position="286"/>
    </location>
</feature>
<sequence>MEHDASDILGQRTTPLVPGSQPAKSSYSTTKLVFIALGLLVLYSIATRLWRRVLLWRERSYKLATRRRHGIPDSDLRPFNVAYTDAVMKAREEENRNRTDLRHKPAFRPQPSTLDQREAFPEHILRQRSAVAQRSDVGMRSTAVPVPGAYSSGSFDSHQPPQLHEINTKGHQTRSPYVQPVVNGVKPLSRHGGYLNIDDATSDNEARKRTWDETLEEEHEAKKTRVEGEELIDGDEEAEFEEAAPKRGSKRGIRDEDDNEEVNESKKARGKRARKVSQEKAAHHYQGDQSMDVDEEEEADEITELKSNFRGKKRDRAEAGSTFGGDDDDDSAAEREAEGNSKVRKGRKRRTVAKQKSEASYIRGKKRERGQEDGGSDSDDSSSNKKSSRKKKGKRASHIERRDSKSDISIDESTTSTRKGREIGEEWESNNVKYKIGPNGQKLRLTLVKKARQKFVMPQDSQHPDRDANLQVFIECWLTDEEYQSAKAEGMLHWQDSPGKAKDTEKLSLDISQAEHGVPFPQPPAGKNLLWSTSTSATTPTISSASQSPVIDSYPAEKYRNYRGSYRHSIATSVGLPINAFGSSTSTVPTIKRIASTTRTLGLNSSTSGSPGLSDSTNGSPRTPQSHKVFSKWEKQELEAKAMMKMREATRKKEMEKEAKLKEERDRAERAAAEKAKAEQERQQRERQEKERLEKEKAARAEADKKAKENMSVPSITVTAPTMTTFLVVPVPNFFNNFTNPPKPAATAPAPGTTTSSGQPSTAPNFFSNPASSAPGASSASQEQPKHTSGFSAPASGSTFHSATASSSAPKSFFSFNNPSSSAAGTEQKKDAATGGSGTDAAGASFMSRLGPQAGSEAPKTQAQGQSTFSFAKPESSNSTAAPANAFASSSTANATGATTTPKFSFGVKPAAATTTPAPNAFNAPSSSSLSGALGADASKPPASSTGAANTGFSFKVPSTPASAPVPNGTAGTSSTTPAGMPKFSFAAPSTAFGGATASKTAQPAKQSPFGTTGTTGTASSSPFGNTTTTSAFGTTPATTNGTAAPSPFGTSSNFSGSSSSPFSFSATGSKAPSSFGSSTFGTNNVVNGTTSTPFGTAPASASTSQPVNMFGGASNTSASKPAEAPKPLFSFANPASSTTAANGTNAAPKSAFSFCTTPAASSNTSNGAATTAASGSGTTATPFSFNFGTPATTTPQNSPFGAAASSGTSMFGGTSGAGSSTPASVFGGGAFGAPAPK</sequence>
<feature type="region of interest" description="Disordered" evidence="1">
    <location>
        <begin position="742"/>
        <end position="804"/>
    </location>
</feature>
<feature type="region of interest" description="Disordered" evidence="1">
    <location>
        <begin position="599"/>
        <end position="634"/>
    </location>
</feature>
<feature type="transmembrane region" description="Helical" evidence="2">
    <location>
        <begin position="32"/>
        <end position="50"/>
    </location>
</feature>
<feature type="compositionally biased region" description="Polar residues" evidence="1">
    <location>
        <begin position="942"/>
        <end position="953"/>
    </location>
</feature>
<evidence type="ECO:0000313" key="3">
    <source>
        <dbReference type="EMBL" id="CAA7258513.1"/>
    </source>
</evidence>
<keyword evidence="2" id="KW-0472">Membrane</keyword>
<comment type="caution">
    <text evidence="3">The sequence shown here is derived from an EMBL/GenBank/DDBJ whole genome shotgun (WGS) entry which is preliminary data.</text>
</comment>
<feature type="compositionally biased region" description="Basic and acidic residues" evidence="1">
    <location>
        <begin position="219"/>
        <end position="228"/>
    </location>
</feature>
<feature type="region of interest" description="Disordered" evidence="1">
    <location>
        <begin position="1096"/>
        <end position="1122"/>
    </location>
</feature>
<feature type="region of interest" description="Disordered" evidence="1">
    <location>
        <begin position="819"/>
        <end position="884"/>
    </location>
</feature>
<dbReference type="OrthoDB" id="9451547at2759"/>
<feature type="compositionally biased region" description="Low complexity" evidence="1">
    <location>
        <begin position="916"/>
        <end position="939"/>
    </location>
</feature>
<evidence type="ECO:0000256" key="2">
    <source>
        <dbReference type="SAM" id="Phobius"/>
    </source>
</evidence>
<keyword evidence="2" id="KW-0812">Transmembrane</keyword>
<feature type="region of interest" description="Disordered" evidence="1">
    <location>
        <begin position="1"/>
        <end position="25"/>
    </location>
</feature>
<feature type="region of interest" description="Disordered" evidence="1">
    <location>
        <begin position="189"/>
        <end position="425"/>
    </location>
</feature>
<feature type="region of interest" description="Disordered" evidence="1">
    <location>
        <begin position="1187"/>
        <end position="1238"/>
    </location>
</feature>
<feature type="compositionally biased region" description="Acidic residues" evidence="1">
    <location>
        <begin position="229"/>
        <end position="242"/>
    </location>
</feature>
<evidence type="ECO:0000313" key="4">
    <source>
        <dbReference type="Proteomes" id="UP000467700"/>
    </source>
</evidence>
<keyword evidence="2" id="KW-1133">Transmembrane helix</keyword>
<feature type="compositionally biased region" description="Basic and acidic residues" evidence="1">
    <location>
        <begin position="647"/>
        <end position="709"/>
    </location>
</feature>
<dbReference type="Proteomes" id="UP000467700">
    <property type="component" value="Unassembled WGS sequence"/>
</dbReference>
<feature type="compositionally biased region" description="Polar residues" evidence="1">
    <location>
        <begin position="618"/>
        <end position="628"/>
    </location>
</feature>
<accession>A0A8S0WJ85</accession>
<feature type="compositionally biased region" description="Polar residues" evidence="1">
    <location>
        <begin position="859"/>
        <end position="870"/>
    </location>
</feature>
<feature type="compositionally biased region" description="Basic residues" evidence="1">
    <location>
        <begin position="342"/>
        <end position="353"/>
    </location>
</feature>
<feature type="region of interest" description="Disordered" evidence="1">
    <location>
        <begin position="93"/>
        <end position="112"/>
    </location>
</feature>
<feature type="compositionally biased region" description="Basic and acidic residues" evidence="1">
    <location>
        <begin position="93"/>
        <end position="103"/>
    </location>
</feature>
<protein>
    <submittedName>
        <fullName evidence="3">Uncharacterized protein</fullName>
    </submittedName>
</protein>
<proteinExistence type="predicted"/>
<feature type="compositionally biased region" description="Low complexity" evidence="1">
    <location>
        <begin position="795"/>
        <end position="804"/>
    </location>
</feature>
<feature type="compositionally biased region" description="Low complexity" evidence="1">
    <location>
        <begin position="742"/>
        <end position="781"/>
    </location>
</feature>
<dbReference type="EMBL" id="CACVBS010000002">
    <property type="protein sequence ID" value="CAA7258513.1"/>
    <property type="molecule type" value="Genomic_DNA"/>
</dbReference>
<name>A0A8S0WJ85_CYCAE</name>
<feature type="region of interest" description="Disordered" evidence="1">
    <location>
        <begin position="916"/>
        <end position="983"/>
    </location>
</feature>
<evidence type="ECO:0000256" key="1">
    <source>
        <dbReference type="SAM" id="MobiDB-lite"/>
    </source>
</evidence>
<feature type="compositionally biased region" description="Polar residues" evidence="1">
    <location>
        <begin position="1100"/>
        <end position="1120"/>
    </location>
</feature>
<feature type="region of interest" description="Disordered" evidence="1">
    <location>
        <begin position="647"/>
        <end position="711"/>
    </location>
</feature>
<feature type="compositionally biased region" description="Low complexity" evidence="1">
    <location>
        <begin position="969"/>
        <end position="980"/>
    </location>
</feature>
<feature type="region of interest" description="Disordered" evidence="1">
    <location>
        <begin position="995"/>
        <end position="1053"/>
    </location>
</feature>
<feature type="compositionally biased region" description="Basic and acidic residues" evidence="1">
    <location>
        <begin position="397"/>
        <end position="408"/>
    </location>
</feature>
<feature type="compositionally biased region" description="Low complexity" evidence="1">
    <location>
        <begin position="1202"/>
        <end position="1225"/>
    </location>
</feature>
<keyword evidence="4" id="KW-1185">Reference proteome</keyword>
<organism evidence="3 4">
    <name type="scientific">Cyclocybe aegerita</name>
    <name type="common">Black poplar mushroom</name>
    <name type="synonym">Agrocybe aegerita</name>
    <dbReference type="NCBI Taxonomy" id="1973307"/>
    <lineage>
        <taxon>Eukaryota</taxon>
        <taxon>Fungi</taxon>
        <taxon>Dikarya</taxon>
        <taxon>Basidiomycota</taxon>
        <taxon>Agaricomycotina</taxon>
        <taxon>Agaricomycetes</taxon>
        <taxon>Agaricomycetidae</taxon>
        <taxon>Agaricales</taxon>
        <taxon>Agaricineae</taxon>
        <taxon>Bolbitiaceae</taxon>
        <taxon>Cyclocybe</taxon>
    </lineage>
</organism>
<feature type="compositionally biased region" description="Acidic residues" evidence="1">
    <location>
        <begin position="291"/>
        <end position="302"/>
    </location>
</feature>
<dbReference type="AlphaFoldDB" id="A0A8S0WJ85"/>